<feature type="non-terminal residue" evidence="1">
    <location>
        <position position="1"/>
    </location>
</feature>
<organism evidence="1">
    <name type="scientific">marine sediment metagenome</name>
    <dbReference type="NCBI Taxonomy" id="412755"/>
    <lineage>
        <taxon>unclassified sequences</taxon>
        <taxon>metagenomes</taxon>
        <taxon>ecological metagenomes</taxon>
    </lineage>
</organism>
<proteinExistence type="predicted"/>
<name>X1A507_9ZZZZ</name>
<evidence type="ECO:0000313" key="1">
    <source>
        <dbReference type="EMBL" id="GAG65257.1"/>
    </source>
</evidence>
<dbReference type="AlphaFoldDB" id="X1A507"/>
<accession>X1A507</accession>
<reference evidence="1" key="1">
    <citation type="journal article" date="2014" name="Front. Microbiol.">
        <title>High frequency of phylogenetically diverse reductive dehalogenase-homologous genes in deep subseafloor sedimentary metagenomes.</title>
        <authorList>
            <person name="Kawai M."/>
            <person name="Futagami T."/>
            <person name="Toyoda A."/>
            <person name="Takaki Y."/>
            <person name="Nishi S."/>
            <person name="Hori S."/>
            <person name="Arai W."/>
            <person name="Tsubouchi T."/>
            <person name="Morono Y."/>
            <person name="Uchiyama I."/>
            <person name="Ito T."/>
            <person name="Fujiyama A."/>
            <person name="Inagaki F."/>
            <person name="Takami H."/>
        </authorList>
    </citation>
    <scope>NUCLEOTIDE SEQUENCE</scope>
    <source>
        <strain evidence="1">Expedition CK06-06</strain>
    </source>
</reference>
<dbReference type="EMBL" id="BART01009242">
    <property type="protein sequence ID" value="GAG65257.1"/>
    <property type="molecule type" value="Genomic_DNA"/>
</dbReference>
<protein>
    <submittedName>
        <fullName evidence="1">Uncharacterized protein</fullName>
    </submittedName>
</protein>
<comment type="caution">
    <text evidence="1">The sequence shown here is derived from an EMBL/GenBank/DDBJ whole genome shotgun (WGS) entry which is preliminary data.</text>
</comment>
<sequence>KFCMISANGEIIIEEIKGEIEREFNEEVRLNLLFD</sequence>
<gene>
    <name evidence="1" type="ORF">S01H4_20540</name>
</gene>